<evidence type="ECO:0000259" key="6">
    <source>
        <dbReference type="Pfam" id="PF26190"/>
    </source>
</evidence>
<protein>
    <submittedName>
        <fullName evidence="7">Nephrocystin-4</fullName>
    </submittedName>
</protein>
<dbReference type="GO" id="GO:0097546">
    <property type="term" value="C:ciliary base"/>
    <property type="evidence" value="ECO:0007669"/>
    <property type="project" value="TreeGrafter"/>
</dbReference>
<dbReference type="GO" id="GO:1904491">
    <property type="term" value="P:protein localization to ciliary transition zone"/>
    <property type="evidence" value="ECO:0007669"/>
    <property type="project" value="TreeGrafter"/>
</dbReference>
<evidence type="ECO:0000259" key="5">
    <source>
        <dbReference type="Pfam" id="PF26189"/>
    </source>
</evidence>
<feature type="domain" description="NPHP4 C2-like" evidence="3">
    <location>
        <begin position="384"/>
        <end position="599"/>
    </location>
</feature>
<evidence type="ECO:0000313" key="8">
    <source>
        <dbReference type="Proteomes" id="UP000290809"/>
    </source>
</evidence>
<dbReference type="Pfam" id="PF26187">
    <property type="entry name" value="Ig_NPHP4_4th"/>
    <property type="match status" value="1"/>
</dbReference>
<dbReference type="Pfam" id="PF26190">
    <property type="entry name" value="Ig_NPHP4_1st"/>
    <property type="match status" value="1"/>
</dbReference>
<dbReference type="Pfam" id="PF26015">
    <property type="entry name" value="Ig_NPH4_3rd"/>
    <property type="match status" value="1"/>
</dbReference>
<dbReference type="GO" id="GO:0090090">
    <property type="term" value="P:negative regulation of canonical Wnt signaling pathway"/>
    <property type="evidence" value="ECO:0007669"/>
    <property type="project" value="InterPro"/>
</dbReference>
<dbReference type="STRING" id="6184.A0A430Q2U8"/>
<accession>A0A430Q2U8</accession>
<dbReference type="GO" id="GO:0036064">
    <property type="term" value="C:ciliary basal body"/>
    <property type="evidence" value="ECO:0007669"/>
    <property type="project" value="TreeGrafter"/>
</dbReference>
<dbReference type="InterPro" id="IPR058687">
    <property type="entry name" value="Ig_NPHP4_1st"/>
</dbReference>
<evidence type="ECO:0000313" key="7">
    <source>
        <dbReference type="EMBL" id="RTG82016.1"/>
    </source>
</evidence>
<comment type="caution">
    <text evidence="7">The sequence shown here is derived from an EMBL/GenBank/DDBJ whole genome shotgun (WGS) entry which is preliminary data.</text>
</comment>
<evidence type="ECO:0000259" key="3">
    <source>
        <dbReference type="Pfam" id="PF26186"/>
    </source>
</evidence>
<gene>
    <name evidence="7" type="ORF">DC041_0007497</name>
</gene>
<dbReference type="AlphaFoldDB" id="A0A430Q2U8"/>
<name>A0A430Q2U8_SCHBO</name>
<feature type="domain" description="NPHP4 Ig-like" evidence="4">
    <location>
        <begin position="1083"/>
        <end position="1127"/>
    </location>
</feature>
<dbReference type="InterPro" id="IPR058765">
    <property type="entry name" value="NPHP4_C2-like"/>
</dbReference>
<feature type="compositionally biased region" description="Polar residues" evidence="1">
    <location>
        <begin position="612"/>
        <end position="626"/>
    </location>
</feature>
<dbReference type="Proteomes" id="UP000290809">
    <property type="component" value="Unassembled WGS sequence"/>
</dbReference>
<feature type="domain" description="NPHP4 Ig-like" evidence="2">
    <location>
        <begin position="996"/>
        <end position="1077"/>
    </location>
</feature>
<dbReference type="Pfam" id="PF26189">
    <property type="entry name" value="Ig_NPHP4_2nd"/>
    <property type="match status" value="1"/>
</dbReference>
<dbReference type="InterPro" id="IPR058685">
    <property type="entry name" value="Ig_NPHP4_4th"/>
</dbReference>
<evidence type="ECO:0000259" key="4">
    <source>
        <dbReference type="Pfam" id="PF26187"/>
    </source>
</evidence>
<proteinExistence type="predicted"/>
<keyword evidence="8" id="KW-1185">Reference proteome</keyword>
<dbReference type="InterPro" id="IPR058688">
    <property type="entry name" value="Ig_NPHP4_2nd"/>
</dbReference>
<dbReference type="InterPro" id="IPR029775">
    <property type="entry name" value="NPHP4"/>
</dbReference>
<evidence type="ECO:0000259" key="2">
    <source>
        <dbReference type="Pfam" id="PF26015"/>
    </source>
</evidence>
<dbReference type="PANTHER" id="PTHR31043:SF3">
    <property type="entry name" value="NEPHROCYSTIN-4"/>
    <property type="match status" value="1"/>
</dbReference>
<dbReference type="EMBL" id="QMKO01003030">
    <property type="protein sequence ID" value="RTG82016.1"/>
    <property type="molecule type" value="Genomic_DNA"/>
</dbReference>
<feature type="domain" description="NPHP4 Ig-like" evidence="6">
    <location>
        <begin position="696"/>
        <end position="855"/>
    </location>
</feature>
<dbReference type="GO" id="GO:0035869">
    <property type="term" value="C:ciliary transition zone"/>
    <property type="evidence" value="ECO:0007669"/>
    <property type="project" value="TreeGrafter"/>
</dbReference>
<reference evidence="7 8" key="1">
    <citation type="journal article" date="2019" name="PLoS Pathog.">
        <title>Genome sequence of the bovine parasite Schistosoma bovis Tanzania.</title>
        <authorList>
            <person name="Oey H."/>
            <person name="Zakrzewski M."/>
            <person name="Gobert G."/>
            <person name="Gravermann K."/>
            <person name="Stoye J."/>
            <person name="Jones M."/>
            <person name="Mcmanus D."/>
            <person name="Krause L."/>
        </authorList>
    </citation>
    <scope>NUCLEOTIDE SEQUENCE [LARGE SCALE GENOMIC DNA]</scope>
    <source>
        <strain evidence="7 8">TAN1997</strain>
    </source>
</reference>
<dbReference type="Pfam" id="PF26186">
    <property type="entry name" value="NPHP4_C2_3rd"/>
    <property type="match status" value="1"/>
</dbReference>
<organism evidence="7 8">
    <name type="scientific">Schistosoma bovis</name>
    <name type="common">Blood fluke</name>
    <dbReference type="NCBI Taxonomy" id="6184"/>
    <lineage>
        <taxon>Eukaryota</taxon>
        <taxon>Metazoa</taxon>
        <taxon>Spiralia</taxon>
        <taxon>Lophotrochozoa</taxon>
        <taxon>Platyhelminthes</taxon>
        <taxon>Trematoda</taxon>
        <taxon>Digenea</taxon>
        <taxon>Strigeidida</taxon>
        <taxon>Schistosomatoidea</taxon>
        <taxon>Schistosomatidae</taxon>
        <taxon>Schistosoma</taxon>
    </lineage>
</organism>
<evidence type="ECO:0000256" key="1">
    <source>
        <dbReference type="SAM" id="MobiDB-lite"/>
    </source>
</evidence>
<dbReference type="InterPro" id="IPR058686">
    <property type="entry name" value="Ig_NPHP4_3rd"/>
</dbReference>
<dbReference type="PANTHER" id="PTHR31043">
    <property type="entry name" value="NEPHROCYSTIN-4"/>
    <property type="match status" value="1"/>
</dbReference>
<dbReference type="GO" id="GO:0097730">
    <property type="term" value="C:non-motile cilium"/>
    <property type="evidence" value="ECO:0007669"/>
    <property type="project" value="InterPro"/>
</dbReference>
<sequence>TFLHNRYTVVQPEPVIYLDTVIESERELSSGRKPSATLAGKTVGISSSSVRSESSSKEYLIARNDAELIVPQNPECAVVFVLEYVLSEINSPTPKTFHCTVRWAIYPLEDNMEMLNNVGNNSVNLNLPLQGSVRPSIANDSNIGLSSSPSFSNNTNKVQISGADDYAKCLLKTVCPDGGLCFTNNVRSTMELTLNCTISAGIQNAVSENAIAEDSALVTRLPVPAYYIPEMGHQFSGRESITPSESRSVAAVPRKKKMQLVRRKSSTKLMNKNGLVDDTKQFEDMNELNTKLLSAPIQAQFNLYTQLLQQHHRQQRQIELFNPCSGFLNHGMIVGPYLGGIGPTMYEPIEATSSSIIGPFLNRNPNDSLFLLDKIHHGVGLSRAAYAKIHSAGFEPIQTENGDPPFTIDPQTDVIDEFKIQTRYVKLSISFNIQLLIFHCLIHRFVSRSLSTGDRHSPEQIYFTFQFYRFPQVVTSTLFIGQSLDDCSNPNGDSFRILWKSKRQSEKSFSSIELNSSIGKSENQSPGYKVIFRIDPNYFKPGEMEIFFNYLLRTTMQIDVWNAKSHILIGTCMIELKHLCRQGREAVQITYSTDILNSNDNVFDDESSSSSPPDTQGGDLSNMNFLKSNNISDDTTGIVVRAHKIKPTDIALKGVLRVVNASEEKSPMTIKANKLVNNQSGMEDVTTLEKLERLHKFFEYQLKNPFNIEDTVNVNIEDDSNSLSFVMDPREVRALKLAFNIDTPTEDDLFALDMKNNHHYYNNNDNIERKSLKRNNVILFLKPNETVLIPMKYEEATMFQYTKQYDGVGDRNLFEFTSSVEDNPVQMKRVIQVIFKSTTYEKIISQLILHIHIQPPIIDHSFRFFHPELSFMKKILRLPRNIIDWRNSFNTNNRTIQQVNQQIWVRVSDSDVLTISNVQGDIVDLLIKVGLGKSPQIREFLISVYVEPFQIRPAYIWYWAVHSLQRVDTIATVGQLSPPIGLLLRTDDCIPNVGSKRITIYTSHPNEVFIGTEFTSNNFQQNLPVKDLTLCVASRSVYELKVRLCPKYVGKKSYQVNVVDTDCQRVLRAWILCVDVRRPEITKSFNIKLPKKEISTACNKRIAYTNPYQCKKTLILETNRSDLVQFKVFLMSSTLKLSSHSRDSKAYNSKEPVLSLLYFLYLSSND</sequence>
<feature type="domain" description="NPHP4 Ig-like" evidence="5">
    <location>
        <begin position="862"/>
        <end position="962"/>
    </location>
</feature>
<feature type="non-terminal residue" evidence="7">
    <location>
        <position position="1"/>
    </location>
</feature>
<feature type="region of interest" description="Disordered" evidence="1">
    <location>
        <begin position="602"/>
        <end position="626"/>
    </location>
</feature>